<keyword evidence="9 12" id="KW-0472">Membrane</keyword>
<evidence type="ECO:0000256" key="8">
    <source>
        <dbReference type="ARBA" id="ARBA00023065"/>
    </source>
</evidence>
<keyword evidence="7" id="KW-0915">Sodium</keyword>
<evidence type="ECO:0000256" key="6">
    <source>
        <dbReference type="ARBA" id="ARBA00022989"/>
    </source>
</evidence>
<evidence type="ECO:0000256" key="4">
    <source>
        <dbReference type="ARBA" id="ARBA00022475"/>
    </source>
</evidence>
<feature type="transmembrane region" description="Helical" evidence="12">
    <location>
        <begin position="92"/>
        <end position="116"/>
    </location>
</feature>
<feature type="transmembrane region" description="Helical" evidence="12">
    <location>
        <begin position="63"/>
        <end position="86"/>
    </location>
</feature>
<feature type="transmembrane region" description="Helical" evidence="12">
    <location>
        <begin position="337"/>
        <end position="356"/>
    </location>
</feature>
<evidence type="ECO:0000256" key="10">
    <source>
        <dbReference type="ARBA" id="ARBA00023201"/>
    </source>
</evidence>
<keyword evidence="3" id="KW-0813">Transport</keyword>
<dbReference type="InterPro" id="IPR001734">
    <property type="entry name" value="Na/solute_symporter"/>
</dbReference>
<comment type="similarity">
    <text evidence="2 11">Belongs to the sodium:solute symporter (SSF) (TC 2.A.21) family.</text>
</comment>
<comment type="subcellular location">
    <subcellularLocation>
        <location evidence="1">Cell membrane</location>
        <topology evidence="1">Multi-pass membrane protein</topology>
    </subcellularLocation>
</comment>
<comment type="caution">
    <text evidence="13">The sequence shown here is derived from an EMBL/GenBank/DDBJ whole genome shotgun (WGS) entry which is preliminary data.</text>
</comment>
<dbReference type="PANTHER" id="PTHR42985:SF47">
    <property type="entry name" value="INTEGRAL MEMBRANE TRANSPORT PROTEIN"/>
    <property type="match status" value="1"/>
</dbReference>
<evidence type="ECO:0000256" key="7">
    <source>
        <dbReference type="ARBA" id="ARBA00023053"/>
    </source>
</evidence>
<keyword evidence="5 12" id="KW-0812">Transmembrane</keyword>
<feature type="transmembrane region" description="Helical" evidence="12">
    <location>
        <begin position="144"/>
        <end position="166"/>
    </location>
</feature>
<dbReference type="InterPro" id="IPR038377">
    <property type="entry name" value="Na/Glc_symporter_sf"/>
</dbReference>
<dbReference type="EMBL" id="QOVK01000018">
    <property type="protein sequence ID" value="RXG17082.1"/>
    <property type="molecule type" value="Genomic_DNA"/>
</dbReference>
<feature type="transmembrane region" description="Helical" evidence="12">
    <location>
        <begin position="253"/>
        <end position="271"/>
    </location>
</feature>
<dbReference type="Gene3D" id="1.20.1730.10">
    <property type="entry name" value="Sodium/glucose cotransporter"/>
    <property type="match status" value="1"/>
</dbReference>
<evidence type="ECO:0000256" key="5">
    <source>
        <dbReference type="ARBA" id="ARBA00022692"/>
    </source>
</evidence>
<evidence type="ECO:0000256" key="2">
    <source>
        <dbReference type="ARBA" id="ARBA00006434"/>
    </source>
</evidence>
<feature type="transmembrane region" description="Helical" evidence="12">
    <location>
        <begin position="418"/>
        <end position="438"/>
    </location>
</feature>
<name>A0A4Q0P0E1_9FLAO</name>
<dbReference type="GO" id="GO:0006814">
    <property type="term" value="P:sodium ion transport"/>
    <property type="evidence" value="ECO:0007669"/>
    <property type="project" value="UniProtKB-KW"/>
</dbReference>
<sequence>MKFLYLIFVHSFTNPIFLRFMQPTTILLLIAGYFITLMLVSYFTGKGGSNEDFFKASKQSPWYLVAFGMIGASLSGVTFISVPGWVEASQFSYFQVVLGYTVGYAVISLVLLPLYYRLNLTSIYTYLEGRFGTASYKTGASFFLLSRVVGASFRLYLVANVLQLLVFDSMGVPFWVTVTITILLIWLYTFKSGIKTIVWTDTLQTLFMLTALGVAIYFVSADLGLNAGSIFDFIAESNRSQMFFFDDWKSQDFFFKQFISGAFIAIVMTGLDQDMMQKNLTCRSLKDAQKNMFWFTLVLTVVNFIFLALGVLLTVYAQKNGIEASKDDLFPFIATKSGLGFGIAICFILGLIAAAYSSADSALTSLTTSFSIDILGIEKKYDQARQVAIRKKIHIAASVILVLVIIGFKYLIADESVIAKLFVFAGYTYGPLLGLYAFGLFTKWNVKDKWVPLAAIASPILGYIISDLSMQYLNFEFGFFILILNGLLTFLGLVAIRTQKH</sequence>
<feature type="transmembrane region" description="Helical" evidence="12">
    <location>
        <begin position="202"/>
        <end position="219"/>
    </location>
</feature>
<evidence type="ECO:0000313" key="14">
    <source>
        <dbReference type="Proteomes" id="UP000289859"/>
    </source>
</evidence>
<keyword evidence="10" id="KW-0739">Sodium transport</keyword>
<keyword evidence="14" id="KW-1185">Reference proteome</keyword>
<protein>
    <submittedName>
        <fullName evidence="13">Na+/proline symporter</fullName>
    </submittedName>
</protein>
<dbReference type="PROSITE" id="PS50283">
    <property type="entry name" value="NA_SOLUT_SYMP_3"/>
    <property type="match status" value="1"/>
</dbReference>
<evidence type="ECO:0000256" key="11">
    <source>
        <dbReference type="RuleBase" id="RU362091"/>
    </source>
</evidence>
<evidence type="ECO:0000256" key="12">
    <source>
        <dbReference type="SAM" id="Phobius"/>
    </source>
</evidence>
<keyword evidence="6 12" id="KW-1133">Transmembrane helix</keyword>
<evidence type="ECO:0000256" key="1">
    <source>
        <dbReference type="ARBA" id="ARBA00004651"/>
    </source>
</evidence>
<feature type="transmembrane region" description="Helical" evidence="12">
    <location>
        <begin position="393"/>
        <end position="412"/>
    </location>
</feature>
<dbReference type="GO" id="GO:0015293">
    <property type="term" value="F:symporter activity"/>
    <property type="evidence" value="ECO:0007669"/>
    <property type="project" value="TreeGrafter"/>
</dbReference>
<proteinExistence type="inferred from homology"/>
<accession>A0A4Q0P0E1</accession>
<dbReference type="GO" id="GO:0005886">
    <property type="term" value="C:plasma membrane"/>
    <property type="evidence" value="ECO:0007669"/>
    <property type="project" value="UniProtKB-SubCell"/>
</dbReference>
<feature type="transmembrane region" description="Helical" evidence="12">
    <location>
        <begin position="450"/>
        <end position="465"/>
    </location>
</feature>
<keyword evidence="4" id="KW-1003">Cell membrane</keyword>
<feature type="transmembrane region" description="Helical" evidence="12">
    <location>
        <begin position="172"/>
        <end position="190"/>
    </location>
</feature>
<dbReference type="Proteomes" id="UP000289859">
    <property type="component" value="Unassembled WGS sequence"/>
</dbReference>
<feature type="transmembrane region" description="Helical" evidence="12">
    <location>
        <begin position="292"/>
        <end position="317"/>
    </location>
</feature>
<feature type="transmembrane region" description="Helical" evidence="12">
    <location>
        <begin position="20"/>
        <end position="43"/>
    </location>
</feature>
<feature type="transmembrane region" description="Helical" evidence="12">
    <location>
        <begin position="477"/>
        <end position="496"/>
    </location>
</feature>
<reference evidence="13 14" key="1">
    <citation type="submission" date="2018-07" db="EMBL/GenBank/DDBJ databases">
        <title>Leeuwenhoekiella genomics.</title>
        <authorList>
            <person name="Tahon G."/>
            <person name="Willems A."/>
        </authorList>
    </citation>
    <scope>NUCLEOTIDE SEQUENCE [LARGE SCALE GENOMIC DNA]</scope>
    <source>
        <strain evidence="13 14">LMG 29608</strain>
    </source>
</reference>
<dbReference type="PANTHER" id="PTHR42985">
    <property type="entry name" value="SODIUM-COUPLED MONOCARBOXYLATE TRANSPORTER"/>
    <property type="match status" value="1"/>
</dbReference>
<organism evidence="13 14">
    <name type="scientific">Leeuwenhoekiella polynyae</name>
    <dbReference type="NCBI Taxonomy" id="1550906"/>
    <lineage>
        <taxon>Bacteria</taxon>
        <taxon>Pseudomonadati</taxon>
        <taxon>Bacteroidota</taxon>
        <taxon>Flavobacteriia</taxon>
        <taxon>Flavobacteriales</taxon>
        <taxon>Flavobacteriaceae</taxon>
        <taxon>Leeuwenhoekiella</taxon>
    </lineage>
</organism>
<evidence type="ECO:0000313" key="13">
    <source>
        <dbReference type="EMBL" id="RXG17082.1"/>
    </source>
</evidence>
<dbReference type="InterPro" id="IPR051163">
    <property type="entry name" value="Sodium:Solute_Symporter_SSF"/>
</dbReference>
<dbReference type="CDD" id="cd10326">
    <property type="entry name" value="SLC5sbd_NIS-like"/>
    <property type="match status" value="1"/>
</dbReference>
<dbReference type="Pfam" id="PF00474">
    <property type="entry name" value="SSF"/>
    <property type="match status" value="1"/>
</dbReference>
<evidence type="ECO:0000256" key="9">
    <source>
        <dbReference type="ARBA" id="ARBA00023136"/>
    </source>
</evidence>
<dbReference type="AlphaFoldDB" id="A0A4Q0P0E1"/>
<gene>
    <name evidence="13" type="ORF">DSM02_3180</name>
</gene>
<keyword evidence="8" id="KW-0406">Ion transport</keyword>
<evidence type="ECO:0000256" key="3">
    <source>
        <dbReference type="ARBA" id="ARBA00022448"/>
    </source>
</evidence>